<evidence type="ECO:0000256" key="2">
    <source>
        <dbReference type="ARBA" id="ARBA00006914"/>
    </source>
</evidence>
<dbReference type="AlphaFoldDB" id="A0A914PL11"/>
<dbReference type="SMART" id="SM00382">
    <property type="entry name" value="AAA"/>
    <property type="match status" value="1"/>
</dbReference>
<keyword evidence="4" id="KW-0547">Nucleotide-binding</keyword>
<comment type="catalytic activity">
    <reaction evidence="10">
        <text>ATP + H2O = ADP + phosphate + H(+)</text>
        <dbReference type="Rhea" id="RHEA:13065"/>
        <dbReference type="ChEBI" id="CHEBI:15377"/>
        <dbReference type="ChEBI" id="CHEBI:15378"/>
        <dbReference type="ChEBI" id="CHEBI:30616"/>
        <dbReference type="ChEBI" id="CHEBI:43474"/>
        <dbReference type="ChEBI" id="CHEBI:456216"/>
    </reaction>
    <physiologicalReaction direction="left-to-right" evidence="10">
        <dbReference type="Rhea" id="RHEA:13066"/>
    </physiologicalReaction>
</comment>
<evidence type="ECO:0000256" key="3">
    <source>
        <dbReference type="ARBA" id="ARBA00022593"/>
    </source>
</evidence>
<dbReference type="GO" id="GO:0005829">
    <property type="term" value="C:cytosol"/>
    <property type="evidence" value="ECO:0007669"/>
    <property type="project" value="TreeGrafter"/>
</dbReference>
<evidence type="ECO:0000313" key="12">
    <source>
        <dbReference type="Proteomes" id="UP000887578"/>
    </source>
</evidence>
<dbReference type="InterPro" id="IPR050168">
    <property type="entry name" value="AAA_ATPase_domain"/>
</dbReference>
<organism evidence="12 13">
    <name type="scientific">Panagrolaimus davidi</name>
    <dbReference type="NCBI Taxonomy" id="227884"/>
    <lineage>
        <taxon>Eukaryota</taxon>
        <taxon>Metazoa</taxon>
        <taxon>Ecdysozoa</taxon>
        <taxon>Nematoda</taxon>
        <taxon>Chromadorea</taxon>
        <taxon>Rhabditida</taxon>
        <taxon>Tylenchina</taxon>
        <taxon>Panagrolaimomorpha</taxon>
        <taxon>Panagrolaimoidea</taxon>
        <taxon>Panagrolaimidae</taxon>
        <taxon>Panagrolaimus</taxon>
    </lineage>
</organism>
<dbReference type="GO" id="GO:0016887">
    <property type="term" value="F:ATP hydrolysis activity"/>
    <property type="evidence" value="ECO:0007669"/>
    <property type="project" value="InterPro"/>
</dbReference>
<comment type="similarity">
    <text evidence="2">Belongs to the AAA ATPase family.</text>
</comment>
<keyword evidence="5" id="KW-0378">Hydrolase</keyword>
<evidence type="ECO:0000256" key="1">
    <source>
        <dbReference type="ARBA" id="ARBA00004370"/>
    </source>
</evidence>
<evidence type="ECO:0000313" key="13">
    <source>
        <dbReference type="WBParaSite" id="PDA_v2.g18639.t1"/>
    </source>
</evidence>
<dbReference type="GO" id="GO:0016558">
    <property type="term" value="P:protein import into peroxisome matrix"/>
    <property type="evidence" value="ECO:0007669"/>
    <property type="project" value="TreeGrafter"/>
</dbReference>
<dbReference type="SUPFAM" id="SSF52540">
    <property type="entry name" value="P-loop containing nucleoside triphosphate hydrolases"/>
    <property type="match status" value="1"/>
</dbReference>
<keyword evidence="3" id="KW-0962">Peroxisome biogenesis</keyword>
<evidence type="ECO:0000259" key="11">
    <source>
        <dbReference type="SMART" id="SM00382"/>
    </source>
</evidence>
<dbReference type="GO" id="GO:0005524">
    <property type="term" value="F:ATP binding"/>
    <property type="evidence" value="ECO:0007669"/>
    <property type="project" value="UniProtKB-KW"/>
</dbReference>
<reference evidence="13" key="1">
    <citation type="submission" date="2022-11" db="UniProtKB">
        <authorList>
            <consortium name="WormBaseParasite"/>
        </authorList>
    </citation>
    <scope>IDENTIFICATION</scope>
</reference>
<evidence type="ECO:0000256" key="8">
    <source>
        <dbReference type="ARBA" id="ARBA00034811"/>
    </source>
</evidence>
<keyword evidence="6" id="KW-0067">ATP-binding</keyword>
<dbReference type="Pfam" id="PF00004">
    <property type="entry name" value="AAA"/>
    <property type="match status" value="1"/>
</dbReference>
<feature type="domain" description="AAA+ ATPase" evidence="11">
    <location>
        <begin position="92"/>
        <end position="232"/>
    </location>
</feature>
<proteinExistence type="inferred from homology"/>
<dbReference type="Proteomes" id="UP000887578">
    <property type="component" value="Unplaced"/>
</dbReference>
<dbReference type="PANTHER" id="PTHR23077">
    <property type="entry name" value="AAA-FAMILY ATPASE"/>
    <property type="match status" value="1"/>
</dbReference>
<keyword evidence="7" id="KW-0472">Membrane</keyword>
<name>A0A914PL11_9BILA</name>
<dbReference type="InterPro" id="IPR027417">
    <property type="entry name" value="P-loop_NTPase"/>
</dbReference>
<comment type="subcellular location">
    <subcellularLocation>
        <location evidence="1">Membrane</location>
    </subcellularLocation>
</comment>
<dbReference type="WBParaSite" id="PDA_v2.g18639.t1">
    <property type="protein sequence ID" value="PDA_v2.g18639.t1"/>
    <property type="gene ID" value="PDA_v2.g18639"/>
</dbReference>
<protein>
    <recommendedName>
        <fullName evidence="8">Peroxisomal ATPase PEX6</fullName>
    </recommendedName>
    <alternativeName>
        <fullName evidence="9">Peroxin-6</fullName>
    </alternativeName>
</protein>
<dbReference type="InterPro" id="IPR003593">
    <property type="entry name" value="AAA+_ATPase"/>
</dbReference>
<evidence type="ECO:0000256" key="6">
    <source>
        <dbReference type="ARBA" id="ARBA00022840"/>
    </source>
</evidence>
<evidence type="ECO:0000256" key="10">
    <source>
        <dbReference type="ARBA" id="ARBA00048778"/>
    </source>
</evidence>
<keyword evidence="12" id="KW-1185">Reference proteome</keyword>
<evidence type="ECO:0000256" key="5">
    <source>
        <dbReference type="ARBA" id="ARBA00022801"/>
    </source>
</evidence>
<evidence type="ECO:0000256" key="7">
    <source>
        <dbReference type="ARBA" id="ARBA00023136"/>
    </source>
</evidence>
<dbReference type="PANTHER" id="PTHR23077:SF9">
    <property type="entry name" value="PEROXISOMAL ATPASE PEX6"/>
    <property type="match status" value="1"/>
</dbReference>
<accession>A0A914PL11</accession>
<dbReference type="FunFam" id="3.40.50.300:FF:000109">
    <property type="entry name" value="Peroxisomal biogenesis factor 6"/>
    <property type="match status" value="1"/>
</dbReference>
<dbReference type="Gene3D" id="1.10.8.60">
    <property type="match status" value="1"/>
</dbReference>
<evidence type="ECO:0000256" key="4">
    <source>
        <dbReference type="ARBA" id="ARBA00022741"/>
    </source>
</evidence>
<dbReference type="Gene3D" id="3.40.50.300">
    <property type="entry name" value="P-loop containing nucleotide triphosphate hydrolases"/>
    <property type="match status" value="1"/>
</dbReference>
<dbReference type="InterPro" id="IPR003959">
    <property type="entry name" value="ATPase_AAA_core"/>
</dbReference>
<sequence>MKVSDGFVLSELDQLITASNHLQIISQQEIITTELIEKAVEIRNKSFSTAIGAPKIPTVKWSDVGGLEDVKKAISESLKANLKINSNNSKLKRSGIVLYGPPGCGKTLIAKAVANEFNITFLSVKGPELLNQYVGQSEQNLRMIFEKARLASPSIIFFDEMDSLAPNRGNAGDSGGVMDRMVSQLLTELDTLHSKQNCNVFVMAATNRPDLLDPCLITPGRFDKSIHVRPAQDLTSKLRILEPVCNKMTLEDGLTPEIIAKNCPEIMSGADVTSLMQKSAMKALANAIYLIEEKSLKGDAERKEIENTNVIVKLEHVKEALKDFTGSLSTQDIAKYQKIEQEF</sequence>
<dbReference type="GO" id="GO:0005778">
    <property type="term" value="C:peroxisomal membrane"/>
    <property type="evidence" value="ECO:0007669"/>
    <property type="project" value="TreeGrafter"/>
</dbReference>
<evidence type="ECO:0000256" key="9">
    <source>
        <dbReference type="ARBA" id="ARBA00034920"/>
    </source>
</evidence>